<name>A0A5J9TLS8_9POAL</name>
<dbReference type="InterPro" id="IPR012881">
    <property type="entry name" value="DUF1685"/>
</dbReference>
<dbReference type="OrthoDB" id="641808at2759"/>
<dbReference type="EMBL" id="RWGY01000039">
    <property type="protein sequence ID" value="TVU11858.1"/>
    <property type="molecule type" value="Genomic_DNA"/>
</dbReference>
<feature type="region of interest" description="Disordered" evidence="1">
    <location>
        <begin position="1"/>
        <end position="72"/>
    </location>
</feature>
<feature type="region of interest" description="Disordered" evidence="1">
    <location>
        <begin position="87"/>
        <end position="106"/>
    </location>
</feature>
<feature type="compositionally biased region" description="Polar residues" evidence="1">
    <location>
        <begin position="46"/>
        <end position="56"/>
    </location>
</feature>
<evidence type="ECO:0000313" key="3">
    <source>
        <dbReference type="Proteomes" id="UP000324897"/>
    </source>
</evidence>
<feature type="non-terminal residue" evidence="2">
    <location>
        <position position="299"/>
    </location>
</feature>
<organism evidence="2 3">
    <name type="scientific">Eragrostis curvula</name>
    <name type="common">weeping love grass</name>
    <dbReference type="NCBI Taxonomy" id="38414"/>
    <lineage>
        <taxon>Eukaryota</taxon>
        <taxon>Viridiplantae</taxon>
        <taxon>Streptophyta</taxon>
        <taxon>Embryophyta</taxon>
        <taxon>Tracheophyta</taxon>
        <taxon>Spermatophyta</taxon>
        <taxon>Magnoliopsida</taxon>
        <taxon>Liliopsida</taxon>
        <taxon>Poales</taxon>
        <taxon>Poaceae</taxon>
        <taxon>PACMAD clade</taxon>
        <taxon>Chloridoideae</taxon>
        <taxon>Eragrostideae</taxon>
        <taxon>Eragrostidinae</taxon>
        <taxon>Eragrostis</taxon>
    </lineage>
</organism>
<sequence length="299" mass="32100">QQASLLFSLSRAHSPACRPSRAQPALAPSLTRQAPCPDAAARPLQLHSSHYSRASRNSPFSPLAPPSPPARFPPLNPLRHCIETARRSARRGGAVGGGGAGTLGRHQAKPVVHAAEDEDGGDDGVGWSRSLTDDDIEELKGCADLGFKFSYDEIPEFCYSMSQRLLDDHPSPAAAPEAVAPVALPITPTGRSPAPEDGAIAAAAGSGAFVLDAQQVFEEQEDMSKIYEANGKEDSISMAYAHSCIAKTDAIERRVVFCKLILQSIVMLPVLRIMTDENHFQIRNNAQSASSFDNHVLRW</sequence>
<feature type="compositionally biased region" description="Gly residues" evidence="1">
    <location>
        <begin position="93"/>
        <end position="102"/>
    </location>
</feature>
<proteinExistence type="predicted"/>
<feature type="non-terminal residue" evidence="2">
    <location>
        <position position="1"/>
    </location>
</feature>
<feature type="compositionally biased region" description="Pro residues" evidence="1">
    <location>
        <begin position="62"/>
        <end position="72"/>
    </location>
</feature>
<gene>
    <name evidence="2" type="ORF">EJB05_45467</name>
</gene>
<dbReference type="PANTHER" id="PTHR31865:SF0">
    <property type="entry name" value="EXPRESSED PROTEIN"/>
    <property type="match status" value="1"/>
</dbReference>
<dbReference type="Proteomes" id="UP000324897">
    <property type="component" value="Chromosome 3"/>
</dbReference>
<dbReference type="AlphaFoldDB" id="A0A5J9TLS8"/>
<keyword evidence="3" id="KW-1185">Reference proteome</keyword>
<evidence type="ECO:0000313" key="2">
    <source>
        <dbReference type="EMBL" id="TVU11858.1"/>
    </source>
</evidence>
<dbReference type="Gramene" id="TVU11858">
    <property type="protein sequence ID" value="TVU11858"/>
    <property type="gene ID" value="EJB05_45467"/>
</dbReference>
<comment type="caution">
    <text evidence="2">The sequence shown here is derived from an EMBL/GenBank/DDBJ whole genome shotgun (WGS) entry which is preliminary data.</text>
</comment>
<reference evidence="2 3" key="1">
    <citation type="journal article" date="2019" name="Sci. Rep.">
        <title>A high-quality genome of Eragrostis curvula grass provides insights into Poaceae evolution and supports new strategies to enhance forage quality.</title>
        <authorList>
            <person name="Carballo J."/>
            <person name="Santos B.A.C.M."/>
            <person name="Zappacosta D."/>
            <person name="Garbus I."/>
            <person name="Selva J.P."/>
            <person name="Gallo C.A."/>
            <person name="Diaz A."/>
            <person name="Albertini E."/>
            <person name="Caccamo M."/>
            <person name="Echenique V."/>
        </authorList>
    </citation>
    <scope>NUCLEOTIDE SEQUENCE [LARGE SCALE GENOMIC DNA]</scope>
    <source>
        <strain evidence="3">cv. Victoria</strain>
        <tissue evidence="2">Leaf</tissue>
    </source>
</reference>
<dbReference type="PANTHER" id="PTHR31865">
    <property type="entry name" value="OSJNBA0071G03.3 PROTEIN"/>
    <property type="match status" value="1"/>
</dbReference>
<evidence type="ECO:0000256" key="1">
    <source>
        <dbReference type="SAM" id="MobiDB-lite"/>
    </source>
</evidence>
<protein>
    <submittedName>
        <fullName evidence="2">Uncharacterized protein</fullName>
    </submittedName>
</protein>
<dbReference type="Pfam" id="PF07939">
    <property type="entry name" value="DUF1685"/>
    <property type="match status" value="1"/>
</dbReference>
<accession>A0A5J9TLS8</accession>